<dbReference type="EMBL" id="JATAAI010000008">
    <property type="protein sequence ID" value="KAK1743901.1"/>
    <property type="molecule type" value="Genomic_DNA"/>
</dbReference>
<dbReference type="Proteomes" id="UP001224775">
    <property type="component" value="Unassembled WGS sequence"/>
</dbReference>
<proteinExistence type="predicted"/>
<protein>
    <submittedName>
        <fullName evidence="1">Uncharacterized protein</fullName>
    </submittedName>
</protein>
<reference evidence="1" key="1">
    <citation type="submission" date="2023-06" db="EMBL/GenBank/DDBJ databases">
        <title>Survivors Of The Sea: Transcriptome response of Skeletonema marinoi to long-term dormancy.</title>
        <authorList>
            <person name="Pinder M.I.M."/>
            <person name="Kourtchenko O."/>
            <person name="Robertson E.K."/>
            <person name="Larsson T."/>
            <person name="Maumus F."/>
            <person name="Osuna-Cruz C.M."/>
            <person name="Vancaester E."/>
            <person name="Stenow R."/>
            <person name="Vandepoele K."/>
            <person name="Ploug H."/>
            <person name="Bruchert V."/>
            <person name="Godhe A."/>
            <person name="Topel M."/>
        </authorList>
    </citation>
    <scope>NUCLEOTIDE SEQUENCE</scope>
    <source>
        <strain evidence="1">R05AC</strain>
    </source>
</reference>
<sequence length="145" mass="16660">MKLALQLKRAIEAAVMLVHPDWASSGMVGEEVQAFSDFLVYALDSDSVLGHWSIAVFDEASGFVDVYRGRHYGKIYPPTKVMTRHGRGRKEQLQYKDCDVETKRANTLTLRYIPGHYQPLLPELTKMSNERRKASKAERCMIERR</sequence>
<dbReference type="AlphaFoldDB" id="A0AAD8YCH9"/>
<evidence type="ECO:0000313" key="2">
    <source>
        <dbReference type="Proteomes" id="UP001224775"/>
    </source>
</evidence>
<comment type="caution">
    <text evidence="1">The sequence shown here is derived from an EMBL/GenBank/DDBJ whole genome shotgun (WGS) entry which is preliminary data.</text>
</comment>
<evidence type="ECO:0000313" key="1">
    <source>
        <dbReference type="EMBL" id="KAK1743901.1"/>
    </source>
</evidence>
<organism evidence="1 2">
    <name type="scientific">Skeletonema marinoi</name>
    <dbReference type="NCBI Taxonomy" id="267567"/>
    <lineage>
        <taxon>Eukaryota</taxon>
        <taxon>Sar</taxon>
        <taxon>Stramenopiles</taxon>
        <taxon>Ochrophyta</taxon>
        <taxon>Bacillariophyta</taxon>
        <taxon>Coscinodiscophyceae</taxon>
        <taxon>Thalassiosirophycidae</taxon>
        <taxon>Thalassiosirales</taxon>
        <taxon>Skeletonemataceae</taxon>
        <taxon>Skeletonema</taxon>
        <taxon>Skeletonema marinoi-dohrnii complex</taxon>
    </lineage>
</organism>
<accession>A0AAD8YCH9</accession>
<name>A0AAD8YCH9_9STRA</name>
<keyword evidence="2" id="KW-1185">Reference proteome</keyword>
<gene>
    <name evidence="1" type="ORF">QTG54_005498</name>
</gene>